<accession>A0A0R3QX45</accession>
<organism evidence="3">
    <name type="scientific">Brugia timori</name>
    <dbReference type="NCBI Taxonomy" id="42155"/>
    <lineage>
        <taxon>Eukaryota</taxon>
        <taxon>Metazoa</taxon>
        <taxon>Ecdysozoa</taxon>
        <taxon>Nematoda</taxon>
        <taxon>Chromadorea</taxon>
        <taxon>Rhabditida</taxon>
        <taxon>Spirurina</taxon>
        <taxon>Spiruromorpha</taxon>
        <taxon>Filarioidea</taxon>
        <taxon>Onchocercidae</taxon>
        <taxon>Brugia</taxon>
    </lineage>
</organism>
<sequence>MKSQLYDLLVGESVKGKNVTSDIHMDGDIPLFVSAPMVRYSK</sequence>
<reference evidence="3" key="1">
    <citation type="submission" date="2017-02" db="UniProtKB">
        <authorList>
            <consortium name="WormBaseParasite"/>
        </authorList>
    </citation>
    <scope>IDENTIFICATION</scope>
</reference>
<evidence type="ECO:0000313" key="2">
    <source>
        <dbReference type="Proteomes" id="UP000280834"/>
    </source>
</evidence>
<protein>
    <submittedName>
        <fullName evidence="3">tRNA-guanine transglycosylase</fullName>
    </submittedName>
</protein>
<dbReference type="WBParaSite" id="BTMF_0001231101-mRNA-1">
    <property type="protein sequence ID" value="BTMF_0001231101-mRNA-1"/>
    <property type="gene ID" value="BTMF_0001231101"/>
</dbReference>
<reference evidence="1 2" key="2">
    <citation type="submission" date="2018-11" db="EMBL/GenBank/DDBJ databases">
        <authorList>
            <consortium name="Pathogen Informatics"/>
        </authorList>
    </citation>
    <scope>NUCLEOTIDE SEQUENCE [LARGE SCALE GENOMIC DNA]</scope>
</reference>
<dbReference type="Proteomes" id="UP000280834">
    <property type="component" value="Unassembled WGS sequence"/>
</dbReference>
<keyword evidence="2" id="KW-1185">Reference proteome</keyword>
<dbReference type="AlphaFoldDB" id="A0A0R3QX45"/>
<evidence type="ECO:0000313" key="1">
    <source>
        <dbReference type="EMBL" id="VDO35123.1"/>
    </source>
</evidence>
<evidence type="ECO:0000313" key="3">
    <source>
        <dbReference type="WBParaSite" id="BTMF_0001231101-mRNA-1"/>
    </source>
</evidence>
<name>A0A0R3QX45_9BILA</name>
<gene>
    <name evidence="1" type="ORF">BTMF_LOCUS10331</name>
</gene>
<proteinExistence type="predicted"/>
<dbReference type="EMBL" id="UZAG01017515">
    <property type="protein sequence ID" value="VDO35123.1"/>
    <property type="molecule type" value="Genomic_DNA"/>
</dbReference>